<comment type="caution">
    <text evidence="1">The sequence shown here is derived from an EMBL/GenBank/DDBJ whole genome shotgun (WGS) entry which is preliminary data.</text>
</comment>
<dbReference type="Proteomes" id="UP000499080">
    <property type="component" value="Unassembled WGS sequence"/>
</dbReference>
<proteinExistence type="predicted"/>
<gene>
    <name evidence="1" type="ORF">AVEN_148146_1</name>
</gene>
<evidence type="ECO:0000313" key="2">
    <source>
        <dbReference type="Proteomes" id="UP000499080"/>
    </source>
</evidence>
<accession>A0A4Y2K8H1</accession>
<reference evidence="1 2" key="1">
    <citation type="journal article" date="2019" name="Sci. Rep.">
        <title>Orb-weaving spider Araneus ventricosus genome elucidates the spidroin gene catalogue.</title>
        <authorList>
            <person name="Kono N."/>
            <person name="Nakamura H."/>
            <person name="Ohtoshi R."/>
            <person name="Moran D.A.P."/>
            <person name="Shinohara A."/>
            <person name="Yoshida Y."/>
            <person name="Fujiwara M."/>
            <person name="Mori M."/>
            <person name="Tomita M."/>
            <person name="Arakawa K."/>
        </authorList>
    </citation>
    <scope>NUCLEOTIDE SEQUENCE [LARGE SCALE GENOMIC DNA]</scope>
</reference>
<organism evidence="1 2">
    <name type="scientific">Araneus ventricosus</name>
    <name type="common">Orbweaver spider</name>
    <name type="synonym">Epeira ventricosa</name>
    <dbReference type="NCBI Taxonomy" id="182803"/>
    <lineage>
        <taxon>Eukaryota</taxon>
        <taxon>Metazoa</taxon>
        <taxon>Ecdysozoa</taxon>
        <taxon>Arthropoda</taxon>
        <taxon>Chelicerata</taxon>
        <taxon>Arachnida</taxon>
        <taxon>Araneae</taxon>
        <taxon>Araneomorphae</taxon>
        <taxon>Entelegynae</taxon>
        <taxon>Araneoidea</taxon>
        <taxon>Araneidae</taxon>
        <taxon>Araneus</taxon>
    </lineage>
</organism>
<dbReference type="AlphaFoldDB" id="A0A4Y2K8H1"/>
<evidence type="ECO:0000313" key="1">
    <source>
        <dbReference type="EMBL" id="GBM97846.1"/>
    </source>
</evidence>
<dbReference type="EMBL" id="BGPR01004274">
    <property type="protein sequence ID" value="GBM97846.1"/>
    <property type="molecule type" value="Genomic_DNA"/>
</dbReference>
<keyword evidence="2" id="KW-1185">Reference proteome</keyword>
<protein>
    <submittedName>
        <fullName evidence="1">Uncharacterized protein</fullName>
    </submittedName>
</protein>
<sequence>MVCTVGHPFIKTYTNLTSLTYGLRDACECPLCPPHSPSARLQRGPPTTTPPRCCVELCHPPPAPHHALGHCHHPPAHPLQVSGTLYGLMVIGAHLVSEFIFRFSNSGGFIVVAA</sequence>
<name>A0A4Y2K8H1_ARAVE</name>